<dbReference type="InterPro" id="IPR050707">
    <property type="entry name" value="HTH_MetabolicPath_Reg"/>
</dbReference>
<feature type="domain" description="IclR-ED" evidence="5">
    <location>
        <begin position="71"/>
        <end position="249"/>
    </location>
</feature>
<evidence type="ECO:0000256" key="2">
    <source>
        <dbReference type="ARBA" id="ARBA00023125"/>
    </source>
</evidence>
<evidence type="ECO:0000256" key="1">
    <source>
        <dbReference type="ARBA" id="ARBA00023015"/>
    </source>
</evidence>
<reference evidence="7" key="1">
    <citation type="journal article" date="2019" name="Int. J. Syst. Evol. Microbiol.">
        <title>The Global Catalogue of Microorganisms (GCM) 10K type strain sequencing project: providing services to taxonomists for standard genome sequencing and annotation.</title>
        <authorList>
            <consortium name="The Broad Institute Genomics Platform"/>
            <consortium name="The Broad Institute Genome Sequencing Center for Infectious Disease"/>
            <person name="Wu L."/>
            <person name="Ma J."/>
        </authorList>
    </citation>
    <scope>NUCLEOTIDE SEQUENCE [LARGE SCALE GENOMIC DNA]</scope>
    <source>
        <strain evidence="7">JCM 12165</strain>
    </source>
</reference>
<dbReference type="PANTHER" id="PTHR30136:SF24">
    <property type="entry name" value="HTH-TYPE TRANSCRIPTIONAL REPRESSOR ALLR"/>
    <property type="match status" value="1"/>
</dbReference>
<dbReference type="SUPFAM" id="SSF46785">
    <property type="entry name" value="Winged helix' DNA-binding domain"/>
    <property type="match status" value="1"/>
</dbReference>
<dbReference type="Pfam" id="PF01614">
    <property type="entry name" value="IclR_C"/>
    <property type="match status" value="1"/>
</dbReference>
<dbReference type="InterPro" id="IPR036388">
    <property type="entry name" value="WH-like_DNA-bd_sf"/>
</dbReference>
<evidence type="ECO:0000313" key="7">
    <source>
        <dbReference type="Proteomes" id="UP001597145"/>
    </source>
</evidence>
<protein>
    <submittedName>
        <fullName evidence="6">IclR family transcriptional regulator</fullName>
    </submittedName>
</protein>
<evidence type="ECO:0000259" key="5">
    <source>
        <dbReference type="PROSITE" id="PS51078"/>
    </source>
</evidence>
<keyword evidence="2" id="KW-0238">DNA-binding</keyword>
<keyword evidence="1" id="KW-0805">Transcription regulation</keyword>
<name>A0ABW4FMQ9_9PSEU</name>
<dbReference type="InterPro" id="IPR005471">
    <property type="entry name" value="Tscrpt_reg_IclR_N"/>
</dbReference>
<accession>A0ABW4FMQ9</accession>
<dbReference type="Gene3D" id="1.10.10.10">
    <property type="entry name" value="Winged helix-like DNA-binding domain superfamily/Winged helix DNA-binding domain"/>
    <property type="match status" value="1"/>
</dbReference>
<gene>
    <name evidence="6" type="ORF">ACFSCY_20025</name>
</gene>
<dbReference type="SUPFAM" id="SSF55781">
    <property type="entry name" value="GAF domain-like"/>
    <property type="match status" value="1"/>
</dbReference>
<sequence length="249" mass="26286">MAAETPVGVQSVGRAFHLLHLMSEAGGQMSISALAAASGLPLPTIHRIIRTLTESGYVRQDASRQYTLGPRLIGLGESASHMLAAGAQRDLRELAEVAGETANMALYDGDRAVYVAQVPSHHSMRMYTEVGRRVHLHATGVGKALLSQMSDSAVGKLMTSTGMPPLTDRTITDVNVLLQVLAEIRESGHTVDDGEHEVGVRCVAVPVPDAATLTAISVSGPASRLTAEVVDRVVPLLRETATAVAKHFA</sequence>
<dbReference type="Pfam" id="PF09339">
    <property type="entry name" value="HTH_IclR"/>
    <property type="match status" value="1"/>
</dbReference>
<dbReference type="InterPro" id="IPR014757">
    <property type="entry name" value="Tscrpt_reg_IclR_C"/>
</dbReference>
<keyword evidence="3" id="KW-0804">Transcription</keyword>
<organism evidence="6 7">
    <name type="scientific">Pseudonocardia aurantiaca</name>
    <dbReference type="NCBI Taxonomy" id="75290"/>
    <lineage>
        <taxon>Bacteria</taxon>
        <taxon>Bacillati</taxon>
        <taxon>Actinomycetota</taxon>
        <taxon>Actinomycetes</taxon>
        <taxon>Pseudonocardiales</taxon>
        <taxon>Pseudonocardiaceae</taxon>
        <taxon>Pseudonocardia</taxon>
    </lineage>
</organism>
<proteinExistence type="predicted"/>
<dbReference type="InterPro" id="IPR029016">
    <property type="entry name" value="GAF-like_dom_sf"/>
</dbReference>
<dbReference type="PROSITE" id="PS51078">
    <property type="entry name" value="ICLR_ED"/>
    <property type="match status" value="1"/>
</dbReference>
<dbReference type="Proteomes" id="UP001597145">
    <property type="component" value="Unassembled WGS sequence"/>
</dbReference>
<dbReference type="RefSeq" id="WP_343979884.1">
    <property type="nucleotide sequence ID" value="NZ_BAAAJG010000011.1"/>
</dbReference>
<keyword evidence="7" id="KW-1185">Reference proteome</keyword>
<dbReference type="SMART" id="SM00346">
    <property type="entry name" value="HTH_ICLR"/>
    <property type="match status" value="1"/>
</dbReference>
<evidence type="ECO:0000313" key="6">
    <source>
        <dbReference type="EMBL" id="MFD1531724.1"/>
    </source>
</evidence>
<dbReference type="InterPro" id="IPR036390">
    <property type="entry name" value="WH_DNA-bd_sf"/>
</dbReference>
<dbReference type="PANTHER" id="PTHR30136">
    <property type="entry name" value="HELIX-TURN-HELIX TRANSCRIPTIONAL REGULATOR, ICLR FAMILY"/>
    <property type="match status" value="1"/>
</dbReference>
<feature type="domain" description="HTH iclR-type" evidence="4">
    <location>
        <begin position="9"/>
        <end position="70"/>
    </location>
</feature>
<comment type="caution">
    <text evidence="6">The sequence shown here is derived from an EMBL/GenBank/DDBJ whole genome shotgun (WGS) entry which is preliminary data.</text>
</comment>
<dbReference type="PROSITE" id="PS51077">
    <property type="entry name" value="HTH_ICLR"/>
    <property type="match status" value="1"/>
</dbReference>
<dbReference type="Gene3D" id="3.30.450.40">
    <property type="match status" value="1"/>
</dbReference>
<evidence type="ECO:0000259" key="4">
    <source>
        <dbReference type="PROSITE" id="PS51077"/>
    </source>
</evidence>
<evidence type="ECO:0000256" key="3">
    <source>
        <dbReference type="ARBA" id="ARBA00023163"/>
    </source>
</evidence>
<dbReference type="EMBL" id="JBHUCP010000014">
    <property type="protein sequence ID" value="MFD1531724.1"/>
    <property type="molecule type" value="Genomic_DNA"/>
</dbReference>